<feature type="compositionally biased region" description="Acidic residues" evidence="1">
    <location>
        <begin position="107"/>
        <end position="119"/>
    </location>
</feature>
<sequence length="159" mass="17015">MARVVRIPGGLAFCPNCANCLYTKPTDPADPDRIGERLTCYCYTCPYQCPVSWLMERHENGQTQEDSDSDSDDTDVGVKVESEEGGSDKAANDKVEDHAKDAAVEDAAVEDAAVEEDDAGYSPTSMIPSDGTDGASDSLVLNAEQLEFVNALTDAISQL</sequence>
<feature type="region of interest" description="Disordered" evidence="1">
    <location>
        <begin position="59"/>
        <end position="133"/>
    </location>
</feature>
<feature type="compositionally biased region" description="Basic and acidic residues" evidence="1">
    <location>
        <begin position="76"/>
        <end position="103"/>
    </location>
</feature>
<proteinExistence type="predicted"/>
<reference evidence="2" key="1">
    <citation type="submission" date="2022-12" db="EMBL/GenBank/DDBJ databases">
        <authorList>
            <person name="Petersen C."/>
        </authorList>
    </citation>
    <scope>NUCLEOTIDE SEQUENCE</scope>
    <source>
        <strain evidence="2">IBT 29677</strain>
    </source>
</reference>
<evidence type="ECO:0000313" key="2">
    <source>
        <dbReference type="EMBL" id="KAJ5407603.1"/>
    </source>
</evidence>
<dbReference type="Proteomes" id="UP001147747">
    <property type="component" value="Unassembled WGS sequence"/>
</dbReference>
<dbReference type="EMBL" id="JAPZBU010000004">
    <property type="protein sequence ID" value="KAJ5407603.1"/>
    <property type="molecule type" value="Genomic_DNA"/>
</dbReference>
<dbReference type="OrthoDB" id="4366211at2759"/>
<organism evidence="2 3">
    <name type="scientific">Penicillium cosmopolitanum</name>
    <dbReference type="NCBI Taxonomy" id="1131564"/>
    <lineage>
        <taxon>Eukaryota</taxon>
        <taxon>Fungi</taxon>
        <taxon>Dikarya</taxon>
        <taxon>Ascomycota</taxon>
        <taxon>Pezizomycotina</taxon>
        <taxon>Eurotiomycetes</taxon>
        <taxon>Eurotiomycetidae</taxon>
        <taxon>Eurotiales</taxon>
        <taxon>Aspergillaceae</taxon>
        <taxon>Penicillium</taxon>
    </lineage>
</organism>
<dbReference type="AlphaFoldDB" id="A0A9W9W7D4"/>
<gene>
    <name evidence="2" type="ORF">N7509_001486</name>
</gene>
<dbReference type="GeneID" id="81365103"/>
<feature type="compositionally biased region" description="Acidic residues" evidence="1">
    <location>
        <begin position="65"/>
        <end position="75"/>
    </location>
</feature>
<reference evidence="2" key="2">
    <citation type="journal article" date="2023" name="IMA Fungus">
        <title>Comparative genomic study of the Penicillium genus elucidates a diverse pangenome and 15 lateral gene transfer events.</title>
        <authorList>
            <person name="Petersen C."/>
            <person name="Sorensen T."/>
            <person name="Nielsen M.R."/>
            <person name="Sondergaard T.E."/>
            <person name="Sorensen J.L."/>
            <person name="Fitzpatrick D.A."/>
            <person name="Frisvad J.C."/>
            <person name="Nielsen K.L."/>
        </authorList>
    </citation>
    <scope>NUCLEOTIDE SEQUENCE</scope>
    <source>
        <strain evidence="2">IBT 29677</strain>
    </source>
</reference>
<accession>A0A9W9W7D4</accession>
<keyword evidence="3" id="KW-1185">Reference proteome</keyword>
<protein>
    <submittedName>
        <fullName evidence="2">Uncharacterized protein</fullName>
    </submittedName>
</protein>
<dbReference type="RefSeq" id="XP_056491918.1">
    <property type="nucleotide sequence ID" value="XM_056626123.1"/>
</dbReference>
<evidence type="ECO:0000313" key="3">
    <source>
        <dbReference type="Proteomes" id="UP001147747"/>
    </source>
</evidence>
<evidence type="ECO:0000256" key="1">
    <source>
        <dbReference type="SAM" id="MobiDB-lite"/>
    </source>
</evidence>
<name>A0A9W9W7D4_9EURO</name>
<comment type="caution">
    <text evidence="2">The sequence shown here is derived from an EMBL/GenBank/DDBJ whole genome shotgun (WGS) entry which is preliminary data.</text>
</comment>